<keyword evidence="2" id="KW-1185">Reference proteome</keyword>
<proteinExistence type="predicted"/>
<evidence type="ECO:0000313" key="2">
    <source>
        <dbReference type="Proteomes" id="UP000010808"/>
    </source>
</evidence>
<dbReference type="GO" id="GO:0003729">
    <property type="term" value="F:mRNA binding"/>
    <property type="evidence" value="ECO:0007669"/>
    <property type="project" value="InterPro"/>
</dbReference>
<organism evidence="1 2">
    <name type="scientific">Maridesulfovibrio hydrothermalis AM13 = DSM 14728</name>
    <dbReference type="NCBI Taxonomy" id="1121451"/>
    <lineage>
        <taxon>Bacteria</taxon>
        <taxon>Pseudomonadati</taxon>
        <taxon>Thermodesulfobacteriota</taxon>
        <taxon>Desulfovibrionia</taxon>
        <taxon>Desulfovibrionales</taxon>
        <taxon>Desulfovibrionaceae</taxon>
        <taxon>Maridesulfovibrio</taxon>
    </lineage>
</organism>
<evidence type="ECO:0000313" key="1">
    <source>
        <dbReference type="EMBL" id="CCO24040.1"/>
    </source>
</evidence>
<dbReference type="HOGENOM" id="CLU_164851_0_0_7"/>
<sequence>MISSFSGIFLLLGLKVYIEDDITLRYYLFMNAAQKKTLSVIFSDPVNGNMNWAKIESLFMAVGCRKIEGKGSSVTFEKNGFRAYFHRPHPAKESLKYRVKEARRFLKLLGVKP</sequence>
<dbReference type="eggNOG" id="ENOG5032SSN">
    <property type="taxonomic scope" value="Bacteria"/>
</dbReference>
<protein>
    <submittedName>
        <fullName evidence="1">HicA protein (Modular protein)</fullName>
    </submittedName>
</protein>
<dbReference type="STRING" id="1121451.DESAM_21763"/>
<gene>
    <name evidence="1" type="ORF">DESAM_21763</name>
</gene>
<accession>L0RCX0</accession>
<name>L0RCX0_9BACT</name>
<dbReference type="Pfam" id="PF07927">
    <property type="entry name" value="HicA_toxin"/>
    <property type="match status" value="1"/>
</dbReference>
<reference evidence="1 2" key="1">
    <citation type="submission" date="2012-10" db="EMBL/GenBank/DDBJ databases">
        <authorList>
            <person name="Genoscope - CEA"/>
        </authorList>
    </citation>
    <scope>NUCLEOTIDE SEQUENCE [LARGE SCALE GENOMIC DNA]</scope>
    <source>
        <strain evidence="2">AM13 / DSM 14728</strain>
    </source>
</reference>
<dbReference type="Proteomes" id="UP000010808">
    <property type="component" value="Chromosome"/>
</dbReference>
<dbReference type="EMBL" id="FO203522">
    <property type="protein sequence ID" value="CCO24040.1"/>
    <property type="molecule type" value="Genomic_DNA"/>
</dbReference>
<dbReference type="KEGG" id="dhy:DESAM_21763"/>
<dbReference type="AlphaFoldDB" id="L0RCX0"/>
<dbReference type="InterPro" id="IPR012933">
    <property type="entry name" value="HicA_mRNA_interferase"/>
</dbReference>